<dbReference type="Gene3D" id="2.60.40.10">
    <property type="entry name" value="Immunoglobulins"/>
    <property type="match status" value="6"/>
</dbReference>
<feature type="transmembrane region" description="Helical" evidence="9">
    <location>
        <begin position="822"/>
        <end position="847"/>
    </location>
</feature>
<dbReference type="SUPFAM" id="SSF48726">
    <property type="entry name" value="Immunoglobulin"/>
    <property type="match status" value="3"/>
</dbReference>
<dbReference type="RefSeq" id="XP_005748195.1">
    <property type="nucleotide sequence ID" value="XM_005748138.1"/>
</dbReference>
<dbReference type="InterPro" id="IPR003597">
    <property type="entry name" value="Ig_C1-set"/>
</dbReference>
<dbReference type="GO" id="GO:0016020">
    <property type="term" value="C:membrane"/>
    <property type="evidence" value="ECO:0007669"/>
    <property type="project" value="UniProtKB-SubCell"/>
</dbReference>
<organism evidence="12 13">
    <name type="scientific">Pundamilia nyererei</name>
    <dbReference type="NCBI Taxonomy" id="303518"/>
    <lineage>
        <taxon>Eukaryota</taxon>
        <taxon>Metazoa</taxon>
        <taxon>Chordata</taxon>
        <taxon>Craniata</taxon>
        <taxon>Vertebrata</taxon>
        <taxon>Euteleostomi</taxon>
        <taxon>Actinopterygii</taxon>
        <taxon>Neopterygii</taxon>
        <taxon>Teleostei</taxon>
        <taxon>Neoteleostei</taxon>
        <taxon>Acanthomorphata</taxon>
        <taxon>Ovalentaria</taxon>
        <taxon>Cichlomorphae</taxon>
        <taxon>Cichliformes</taxon>
        <taxon>Cichlidae</taxon>
        <taxon>African cichlids</taxon>
        <taxon>Pseudocrenilabrinae</taxon>
        <taxon>Haplochromini</taxon>
        <taxon>Pundamilia</taxon>
    </lineage>
</organism>
<evidence type="ECO:0000256" key="6">
    <source>
        <dbReference type="ARBA" id="ARBA00023136"/>
    </source>
</evidence>
<dbReference type="PANTHER" id="PTHR23277:SF107">
    <property type="entry name" value="HEMICENTIN-1"/>
    <property type="match status" value="1"/>
</dbReference>
<dbReference type="PROSITE" id="PS50835">
    <property type="entry name" value="IG_LIKE"/>
    <property type="match status" value="4"/>
</dbReference>
<evidence type="ECO:0000313" key="12">
    <source>
        <dbReference type="Proteomes" id="UP000695023"/>
    </source>
</evidence>
<evidence type="ECO:0000256" key="4">
    <source>
        <dbReference type="ARBA" id="ARBA00022737"/>
    </source>
</evidence>
<dbReference type="GO" id="GO:0005912">
    <property type="term" value="C:adherens junction"/>
    <property type="evidence" value="ECO:0007669"/>
    <property type="project" value="TreeGrafter"/>
</dbReference>
<dbReference type="InterPro" id="IPR051427">
    <property type="entry name" value="Nectin/Nectin-like"/>
</dbReference>
<feature type="domain" description="Ig-like" evidence="11">
    <location>
        <begin position="233"/>
        <end position="321"/>
    </location>
</feature>
<feature type="chain" id="PRO_5041406359" evidence="10">
    <location>
        <begin position="19"/>
        <end position="905"/>
    </location>
</feature>
<dbReference type="GO" id="GO:0007157">
    <property type="term" value="P:heterophilic cell-cell adhesion via plasma membrane cell adhesion molecules"/>
    <property type="evidence" value="ECO:0007669"/>
    <property type="project" value="TreeGrafter"/>
</dbReference>
<dbReference type="InterPro" id="IPR036179">
    <property type="entry name" value="Ig-like_dom_sf"/>
</dbReference>
<evidence type="ECO:0000256" key="1">
    <source>
        <dbReference type="ARBA" id="ARBA00004167"/>
    </source>
</evidence>
<feature type="signal peptide" evidence="10">
    <location>
        <begin position="1"/>
        <end position="18"/>
    </location>
</feature>
<dbReference type="Proteomes" id="UP000695023">
    <property type="component" value="Unplaced"/>
</dbReference>
<evidence type="ECO:0000256" key="7">
    <source>
        <dbReference type="ARBA" id="ARBA00023157"/>
    </source>
</evidence>
<dbReference type="InterPro" id="IPR007110">
    <property type="entry name" value="Ig-like_dom"/>
</dbReference>
<keyword evidence="7" id="KW-1015">Disulfide bond</keyword>
<evidence type="ECO:0000259" key="11">
    <source>
        <dbReference type="PROSITE" id="PS50835"/>
    </source>
</evidence>
<dbReference type="Pfam" id="PF08205">
    <property type="entry name" value="C2-set_2"/>
    <property type="match status" value="2"/>
</dbReference>
<dbReference type="GO" id="GO:0007156">
    <property type="term" value="P:homophilic cell adhesion via plasma membrane adhesion molecules"/>
    <property type="evidence" value="ECO:0007669"/>
    <property type="project" value="TreeGrafter"/>
</dbReference>
<evidence type="ECO:0000256" key="10">
    <source>
        <dbReference type="SAM" id="SignalP"/>
    </source>
</evidence>
<dbReference type="InterPro" id="IPR003599">
    <property type="entry name" value="Ig_sub"/>
</dbReference>
<dbReference type="SMART" id="SM00407">
    <property type="entry name" value="IGc1"/>
    <property type="match status" value="1"/>
</dbReference>
<feature type="domain" description="Ig-like" evidence="11">
    <location>
        <begin position="130"/>
        <end position="223"/>
    </location>
</feature>
<keyword evidence="9" id="KW-1133">Transmembrane helix</keyword>
<keyword evidence="5" id="KW-0130">Cell adhesion</keyword>
<evidence type="ECO:0000256" key="3">
    <source>
        <dbReference type="ARBA" id="ARBA00022729"/>
    </source>
</evidence>
<evidence type="ECO:0000256" key="9">
    <source>
        <dbReference type="SAM" id="Phobius"/>
    </source>
</evidence>
<keyword evidence="6 9" id="KW-0472">Membrane</keyword>
<evidence type="ECO:0000256" key="5">
    <source>
        <dbReference type="ARBA" id="ARBA00022889"/>
    </source>
</evidence>
<proteinExistence type="inferred from homology"/>
<sequence>MGCSWLLILGLLLHVAHSLEILGSSEEPFESITAVLGKDMYLSCIYLGDDPVDSSEWKQQISSKKKKRLAGFINGKPFQRDNFSPPVSLTNLTIQIRVTGVEVEGQYTCEFESLEDTYTGTVIVTVVVQPEINITLNAETINGTHYQSVLCSAINGRPEPQISWLVNGYPPSDFPFIEVVNNTLPSNDTFTVSSVLRFPTHLQEEDNVTCVVEHRTLPQPAVTTVRVETYTRPNVTIKAEMVQQEDGNDFWVVSCISSGGRPDTDISLALNTAEELARENDTDSDIQRVSVRLPVTEYGGHNITCVFDHPKFTQKESQALTLPVFYLAPGQLYSDLEGNSNDVELQEEETEAVIRLEVEGNVPRYNVICKKDDGPLPESVKLVDKSLRLQGPVDLQHAGLYKCTFSYQHLRAVLRFNVTVKPIQQVPPTIRVDLRTEDGRRVIECSADDAVPAANMSWLLPEGVSEDFWFNSTSHNGSHSVRGFVLLPPCLPWELTAECVINHQAFEKPENRSITLPLCAHPNITVNTSTEWRQGLKYTKVQCSVDSAPPAAVITWHVRNTNNSIDSLVETKQQADGLVFARSSVHFLSSLYAGQNLTCIVKHPSLEAEEERIINIPVHKAPLLSASVVRQQDSHLWLAVCECTGECFETNLAWDLPEKNERQTSVHSEYERNSMNLRATYEFPLNRHEGQNLTCVYHFEPGVTQRRTVHMPRYYISSLRVLNFTTPLQSRYSDQPVVYRLSLDKNRHNQKILLEIEGNVPEYELSCKRSDGSFVQTEGSAMIFQSELAELNKGLYTCWASFCHHTATVSFQVEVTTRLEQLALTSMICISSALALVLISVIILCVCCQRNSRKEHKEEYLSALTSLMQDPGSPEVKKPAVTEKDSKEGTPMVNYSIVIDVKSTV</sequence>
<dbReference type="GeneID" id="102194381"/>
<keyword evidence="4" id="KW-0677">Repeat</keyword>
<protein>
    <submittedName>
        <fullName evidence="13">Uncharacterized protein LOC102194381</fullName>
    </submittedName>
</protein>
<dbReference type="InterPro" id="IPR013162">
    <property type="entry name" value="CD80_C2-set"/>
</dbReference>
<dbReference type="PANTHER" id="PTHR23277">
    <property type="entry name" value="NECTIN-RELATED"/>
    <property type="match status" value="1"/>
</dbReference>
<keyword evidence="8" id="KW-0325">Glycoprotein</keyword>
<evidence type="ECO:0000256" key="8">
    <source>
        <dbReference type="ARBA" id="ARBA00023180"/>
    </source>
</evidence>
<feature type="domain" description="Ig-like" evidence="11">
    <location>
        <begin position="522"/>
        <end position="615"/>
    </location>
</feature>
<keyword evidence="9" id="KW-0812">Transmembrane</keyword>
<dbReference type="AlphaFoldDB" id="A0A9Y3VXA9"/>
<keyword evidence="12" id="KW-1185">Reference proteome</keyword>
<dbReference type="InterPro" id="IPR013783">
    <property type="entry name" value="Ig-like_fold"/>
</dbReference>
<comment type="similarity">
    <text evidence="2">Belongs to the nectin family.</text>
</comment>
<evidence type="ECO:0000313" key="13">
    <source>
        <dbReference type="RefSeq" id="XP_005748195.1"/>
    </source>
</evidence>
<gene>
    <name evidence="13" type="primary">LOC102194381</name>
</gene>
<accession>A0A9Y3VXA9</accession>
<comment type="subcellular location">
    <subcellularLocation>
        <location evidence="1">Membrane</location>
        <topology evidence="1">Single-pass membrane protein</topology>
    </subcellularLocation>
</comment>
<keyword evidence="3 10" id="KW-0732">Signal</keyword>
<evidence type="ECO:0000256" key="2">
    <source>
        <dbReference type="ARBA" id="ARBA00007810"/>
    </source>
</evidence>
<feature type="domain" description="Ig-like" evidence="11">
    <location>
        <begin position="37"/>
        <end position="119"/>
    </location>
</feature>
<dbReference type="SMART" id="SM00409">
    <property type="entry name" value="IG"/>
    <property type="match status" value="3"/>
</dbReference>
<reference evidence="13" key="1">
    <citation type="submission" date="2025-08" db="UniProtKB">
        <authorList>
            <consortium name="RefSeq"/>
        </authorList>
    </citation>
    <scope>IDENTIFICATION</scope>
</reference>
<name>A0A9Y3VXA9_9CICH</name>